<proteinExistence type="predicted"/>
<reference evidence="2" key="1">
    <citation type="submission" date="2019-03" db="EMBL/GenBank/DDBJ databases">
        <title>Snf2 controls pulcherriminic acid biosynthesis and connects pigmentation and antifungal activity of the yeast Metschnikowia pulcherrima.</title>
        <authorList>
            <person name="Gore-Lloyd D."/>
            <person name="Sumann I."/>
            <person name="Brachmann A.O."/>
            <person name="Schneeberger K."/>
            <person name="Ortiz-Merino R.A."/>
            <person name="Moreno-Beltran M."/>
            <person name="Schlaefli M."/>
            <person name="Kirner P."/>
            <person name="Santos Kron A."/>
            <person name="Wolfe K.H."/>
            <person name="Piel J."/>
            <person name="Ahrens C.H."/>
            <person name="Henk D."/>
            <person name="Freimoser F.M."/>
        </authorList>
    </citation>
    <scope>NUCLEOTIDE SEQUENCE [LARGE SCALE GENOMIC DNA]</scope>
    <source>
        <strain evidence="2">APC 1.2</strain>
    </source>
</reference>
<dbReference type="InterPro" id="IPR028241">
    <property type="entry name" value="RAVE2/Rogdi"/>
</dbReference>
<sequence>MSLVEQIKHKSRDAELHWLVNRVITPELPHLVEALQICSNLLLYNSPSHPETDKSAERGPSITLAVSSGKSEDLKGILVRDGAYITKMNVQLKERHFTRVISRIIMKKPIHLPQIITAKMGIDAAVALIVQAMSVFNDPAKSCENSHTILMSVFNDLLGELQRAKNSLQLPTDPKLVFPLHRLDPASFDPELPPHISLDIYISQAEVCVDLKDLRKVEEKPWCEIDNAGKSYVDKVRDSMSAGKTDIDLHSKERGLLGGVFTHFTNKYEPQDYITRCATYNGNVVMVNKKIEVSSADPVLLSAFTKLDSVEHMVSSFLDNIKTLFKGE</sequence>
<protein>
    <submittedName>
        <fullName evidence="1">Rogdi leucine zipper containing protein</fullName>
    </submittedName>
</protein>
<dbReference type="EMBL" id="CP034458">
    <property type="protein sequence ID" value="QBM88391.1"/>
    <property type="molecule type" value="Genomic_DNA"/>
</dbReference>
<organism evidence="1 2">
    <name type="scientific">Metschnikowia aff. pulcherrima</name>
    <dbReference type="NCBI Taxonomy" id="2163413"/>
    <lineage>
        <taxon>Eukaryota</taxon>
        <taxon>Fungi</taxon>
        <taxon>Dikarya</taxon>
        <taxon>Ascomycota</taxon>
        <taxon>Saccharomycotina</taxon>
        <taxon>Pichiomycetes</taxon>
        <taxon>Metschnikowiaceae</taxon>
        <taxon>Metschnikowia</taxon>
    </lineage>
</organism>
<name>A0A4P6XR76_9ASCO</name>
<dbReference type="Proteomes" id="UP000292447">
    <property type="component" value="Chromosome III"/>
</dbReference>
<dbReference type="AlphaFoldDB" id="A0A4P6XR76"/>
<evidence type="ECO:0000313" key="2">
    <source>
        <dbReference type="Proteomes" id="UP000292447"/>
    </source>
</evidence>
<dbReference type="Pfam" id="PF10259">
    <property type="entry name" value="Rogdi_lz"/>
    <property type="match status" value="1"/>
</dbReference>
<dbReference type="GO" id="GO:0043291">
    <property type="term" value="C:RAVE complex"/>
    <property type="evidence" value="ECO:0007669"/>
    <property type="project" value="TreeGrafter"/>
</dbReference>
<dbReference type="PANTHER" id="PTHR13618">
    <property type="entry name" value="LEUCINE ZIPPER CONTAINING TRANSCRIPTION FACTOR LZF1"/>
    <property type="match status" value="1"/>
</dbReference>
<dbReference type="STRING" id="2163413.A0A4P6XR76"/>
<gene>
    <name evidence="1" type="primary">MPUL0C03590</name>
    <name evidence="1" type="ORF">METSCH_C03590</name>
</gene>
<accession>A0A4P6XR76</accession>
<keyword evidence="2" id="KW-1185">Reference proteome</keyword>
<evidence type="ECO:0000313" key="1">
    <source>
        <dbReference type="EMBL" id="QBM88391.1"/>
    </source>
</evidence>
<dbReference type="PANTHER" id="PTHR13618:SF1">
    <property type="entry name" value="PROTEIN ROGDI HOMOLOG"/>
    <property type="match status" value="1"/>
</dbReference>